<dbReference type="GO" id="GO:0003677">
    <property type="term" value="F:DNA binding"/>
    <property type="evidence" value="ECO:0007669"/>
    <property type="project" value="UniProtKB-UniRule"/>
</dbReference>
<dbReference type="InterPro" id="IPR050624">
    <property type="entry name" value="HTH-type_Tx_Regulator"/>
</dbReference>
<dbReference type="RefSeq" id="WP_147056915.1">
    <property type="nucleotide sequence ID" value="NZ_BJYL01000020.1"/>
</dbReference>
<feature type="DNA-binding region" description="H-T-H motif" evidence="2">
    <location>
        <begin position="32"/>
        <end position="51"/>
    </location>
</feature>
<evidence type="ECO:0000313" key="4">
    <source>
        <dbReference type="EMBL" id="GEN83204.1"/>
    </source>
</evidence>
<evidence type="ECO:0000313" key="5">
    <source>
        <dbReference type="Proteomes" id="UP000321901"/>
    </source>
</evidence>
<keyword evidence="1 2" id="KW-0238">DNA-binding</keyword>
<proteinExistence type="predicted"/>
<organism evidence="4 5">
    <name type="scientific">Sporosarcina luteola</name>
    <dbReference type="NCBI Taxonomy" id="582850"/>
    <lineage>
        <taxon>Bacteria</taxon>
        <taxon>Bacillati</taxon>
        <taxon>Bacillota</taxon>
        <taxon>Bacilli</taxon>
        <taxon>Bacillales</taxon>
        <taxon>Caryophanaceae</taxon>
        <taxon>Sporosarcina</taxon>
    </lineage>
</organism>
<dbReference type="Gene3D" id="1.10.357.10">
    <property type="entry name" value="Tetracycline Repressor, domain 2"/>
    <property type="match status" value="1"/>
</dbReference>
<evidence type="ECO:0000259" key="3">
    <source>
        <dbReference type="PROSITE" id="PS50977"/>
    </source>
</evidence>
<evidence type="ECO:0000256" key="1">
    <source>
        <dbReference type="ARBA" id="ARBA00023125"/>
    </source>
</evidence>
<feature type="domain" description="HTH tetR-type" evidence="3">
    <location>
        <begin position="9"/>
        <end position="69"/>
    </location>
</feature>
<dbReference type="SUPFAM" id="SSF46689">
    <property type="entry name" value="Homeodomain-like"/>
    <property type="match status" value="1"/>
</dbReference>
<gene>
    <name evidence="4" type="ORF">SLU01_15160</name>
</gene>
<dbReference type="PANTHER" id="PTHR43479">
    <property type="entry name" value="ACREF/ENVCD OPERON REPRESSOR-RELATED"/>
    <property type="match status" value="1"/>
</dbReference>
<dbReference type="Proteomes" id="UP000321901">
    <property type="component" value="Unassembled WGS sequence"/>
</dbReference>
<accession>A0A511Z6Z6</accession>
<dbReference type="PANTHER" id="PTHR43479:SF7">
    <property type="entry name" value="TETR-FAMILY TRANSCRIPTIONAL REGULATOR"/>
    <property type="match status" value="1"/>
</dbReference>
<dbReference type="PROSITE" id="PS50977">
    <property type="entry name" value="HTH_TETR_2"/>
    <property type="match status" value="1"/>
</dbReference>
<dbReference type="InterPro" id="IPR009057">
    <property type="entry name" value="Homeodomain-like_sf"/>
</dbReference>
<dbReference type="InterPro" id="IPR039532">
    <property type="entry name" value="TetR_C_Firmicutes"/>
</dbReference>
<dbReference type="InterPro" id="IPR001647">
    <property type="entry name" value="HTH_TetR"/>
</dbReference>
<evidence type="ECO:0000256" key="2">
    <source>
        <dbReference type="PROSITE-ProRule" id="PRU00335"/>
    </source>
</evidence>
<keyword evidence="5" id="KW-1185">Reference proteome</keyword>
<comment type="caution">
    <text evidence="4">The sequence shown here is derived from an EMBL/GenBank/DDBJ whole genome shotgun (WGS) entry which is preliminary data.</text>
</comment>
<protein>
    <submittedName>
        <fullName evidence="4">TetR family transcriptional regulator</fullName>
    </submittedName>
</protein>
<dbReference type="Pfam" id="PF14278">
    <property type="entry name" value="TetR_C_8"/>
    <property type="match status" value="1"/>
</dbReference>
<reference evidence="4 5" key="1">
    <citation type="submission" date="2019-07" db="EMBL/GenBank/DDBJ databases">
        <title>Whole genome shotgun sequence of Sporosarcina luteola NBRC 105378.</title>
        <authorList>
            <person name="Hosoyama A."/>
            <person name="Uohara A."/>
            <person name="Ohji S."/>
            <person name="Ichikawa N."/>
        </authorList>
    </citation>
    <scope>NUCLEOTIDE SEQUENCE [LARGE SCALE GENOMIC DNA]</scope>
    <source>
        <strain evidence="4 5">NBRC 105378</strain>
    </source>
</reference>
<dbReference type="OrthoDB" id="9810250at2"/>
<sequence>MNKQDMRVLKTKSSLQQALLTLLKTIPLEKIKITEICREANINRGTFYLHYTTVEDVFHDFFQEVILDLQTSYDEPYKYTIPFEIAKINPKSIQIFHHIKRHQSFYEIVFSKNTNKSYYYMLFDQIRLNVGRDYKPNQISDVSKEYIVGYQANAIIGLVIVWYENGFNETPEEMSRKLHKIVRALHTIDSP</sequence>
<dbReference type="EMBL" id="BJYL01000020">
    <property type="protein sequence ID" value="GEN83204.1"/>
    <property type="molecule type" value="Genomic_DNA"/>
</dbReference>
<dbReference type="AlphaFoldDB" id="A0A511Z6Z6"/>
<name>A0A511Z6Z6_9BACL</name>